<sequence>MISIYSRLILSNRLVYVLLQNLFL</sequence>
<accession>A0A0K2TEE8</accession>
<reference evidence="1" key="1">
    <citation type="submission" date="2014-05" db="EMBL/GenBank/DDBJ databases">
        <authorList>
            <person name="Chronopoulou M."/>
        </authorList>
    </citation>
    <scope>NUCLEOTIDE SEQUENCE</scope>
    <source>
        <tissue evidence="1">Whole organism</tissue>
    </source>
</reference>
<proteinExistence type="predicted"/>
<protein>
    <submittedName>
        <fullName evidence="1">Uncharacterized protein</fullName>
    </submittedName>
</protein>
<organism evidence="1">
    <name type="scientific">Lepeophtheirus salmonis</name>
    <name type="common">Salmon louse</name>
    <name type="synonym">Caligus salmonis</name>
    <dbReference type="NCBI Taxonomy" id="72036"/>
    <lineage>
        <taxon>Eukaryota</taxon>
        <taxon>Metazoa</taxon>
        <taxon>Ecdysozoa</taxon>
        <taxon>Arthropoda</taxon>
        <taxon>Crustacea</taxon>
        <taxon>Multicrustacea</taxon>
        <taxon>Hexanauplia</taxon>
        <taxon>Copepoda</taxon>
        <taxon>Siphonostomatoida</taxon>
        <taxon>Caligidae</taxon>
        <taxon>Lepeophtheirus</taxon>
    </lineage>
</organism>
<evidence type="ECO:0000313" key="1">
    <source>
        <dbReference type="EMBL" id="CDW24383.1"/>
    </source>
</evidence>
<name>A0A0K2TEE8_LEPSM</name>
<dbReference type="EMBL" id="HACA01007022">
    <property type="protein sequence ID" value="CDW24383.1"/>
    <property type="molecule type" value="Transcribed_RNA"/>
</dbReference>
<dbReference type="AlphaFoldDB" id="A0A0K2TEE8"/>